<dbReference type="EMBL" id="JAPWTJ010001696">
    <property type="protein sequence ID" value="KAJ8969892.1"/>
    <property type="molecule type" value="Genomic_DNA"/>
</dbReference>
<feature type="region of interest" description="Disordered" evidence="1">
    <location>
        <begin position="97"/>
        <end position="123"/>
    </location>
</feature>
<name>A0ABQ9IZR4_9CUCU</name>
<protein>
    <recommendedName>
        <fullName evidence="4">RNase H type-1 domain-containing protein</fullName>
    </recommendedName>
</protein>
<dbReference type="SUPFAM" id="SSF53098">
    <property type="entry name" value="Ribonuclease H-like"/>
    <property type="match status" value="1"/>
</dbReference>
<evidence type="ECO:0000313" key="3">
    <source>
        <dbReference type="Proteomes" id="UP001162164"/>
    </source>
</evidence>
<dbReference type="Gene3D" id="3.30.420.10">
    <property type="entry name" value="Ribonuclease H-like superfamily/Ribonuclease H"/>
    <property type="match status" value="1"/>
</dbReference>
<comment type="caution">
    <text evidence="2">The sequence shown here is derived from an EMBL/GenBank/DDBJ whole genome shotgun (WGS) entry which is preliminary data.</text>
</comment>
<dbReference type="InterPro" id="IPR012337">
    <property type="entry name" value="RNaseH-like_sf"/>
</dbReference>
<keyword evidence="3" id="KW-1185">Reference proteome</keyword>
<reference evidence="2" key="1">
    <citation type="journal article" date="2023" name="Insect Mol. Biol.">
        <title>Genome sequencing provides insights into the evolution of gene families encoding plant cell wall-degrading enzymes in longhorned beetles.</title>
        <authorList>
            <person name="Shin N.R."/>
            <person name="Okamura Y."/>
            <person name="Kirsch R."/>
            <person name="Pauchet Y."/>
        </authorList>
    </citation>
    <scope>NUCLEOTIDE SEQUENCE</scope>
    <source>
        <strain evidence="2">MMC_N1</strain>
    </source>
</reference>
<gene>
    <name evidence="2" type="ORF">NQ317_013149</name>
</gene>
<evidence type="ECO:0008006" key="4">
    <source>
        <dbReference type="Google" id="ProtNLM"/>
    </source>
</evidence>
<evidence type="ECO:0000256" key="1">
    <source>
        <dbReference type="SAM" id="MobiDB-lite"/>
    </source>
</evidence>
<organism evidence="2 3">
    <name type="scientific">Molorchus minor</name>
    <dbReference type="NCBI Taxonomy" id="1323400"/>
    <lineage>
        <taxon>Eukaryota</taxon>
        <taxon>Metazoa</taxon>
        <taxon>Ecdysozoa</taxon>
        <taxon>Arthropoda</taxon>
        <taxon>Hexapoda</taxon>
        <taxon>Insecta</taxon>
        <taxon>Pterygota</taxon>
        <taxon>Neoptera</taxon>
        <taxon>Endopterygota</taxon>
        <taxon>Coleoptera</taxon>
        <taxon>Polyphaga</taxon>
        <taxon>Cucujiformia</taxon>
        <taxon>Chrysomeloidea</taxon>
        <taxon>Cerambycidae</taxon>
        <taxon>Lamiinae</taxon>
        <taxon>Monochamini</taxon>
        <taxon>Molorchus</taxon>
    </lineage>
</organism>
<accession>A0ABQ9IZR4</accession>
<dbReference type="InterPro" id="IPR036397">
    <property type="entry name" value="RNaseH_sf"/>
</dbReference>
<sequence>MDRYAKRTSLMETRPVFQAEVHAIELCLRENSKSGYKGKTIPIYSDSQAALQTLASIKTKSKLVWNCLETLQALGNQNKVTLKRVPGHKGAERVMKRQTPLRGKAQKEHSSTPNRCVAYQNPR</sequence>
<evidence type="ECO:0000313" key="2">
    <source>
        <dbReference type="EMBL" id="KAJ8969892.1"/>
    </source>
</evidence>
<proteinExistence type="predicted"/>
<dbReference type="Proteomes" id="UP001162164">
    <property type="component" value="Unassembled WGS sequence"/>
</dbReference>